<dbReference type="KEGG" id="smo:SELMODRAFT_431413"/>
<dbReference type="PANTHER" id="PTHR33099">
    <property type="entry name" value="FE2OG DIOXYGENASE DOMAIN-CONTAINING PROTEIN"/>
    <property type="match status" value="1"/>
</dbReference>
<proteinExistence type="predicted"/>
<gene>
    <name evidence="2" type="ORF">SELMODRAFT_431413</name>
</gene>
<evidence type="ECO:0000256" key="1">
    <source>
        <dbReference type="SAM" id="MobiDB-lite"/>
    </source>
</evidence>
<protein>
    <recommendedName>
        <fullName evidence="4">Fe2OG dioxygenase domain-containing protein</fullName>
    </recommendedName>
</protein>
<evidence type="ECO:0008006" key="4">
    <source>
        <dbReference type="Google" id="ProtNLM"/>
    </source>
</evidence>
<dbReference type="InParanoid" id="D8TCJ5"/>
<feature type="region of interest" description="Disordered" evidence="1">
    <location>
        <begin position="373"/>
        <end position="402"/>
    </location>
</feature>
<evidence type="ECO:0000313" key="3">
    <source>
        <dbReference type="Proteomes" id="UP000001514"/>
    </source>
</evidence>
<feature type="compositionally biased region" description="Basic and acidic residues" evidence="1">
    <location>
        <begin position="381"/>
        <end position="402"/>
    </location>
</feature>
<dbReference type="EMBL" id="GL377717">
    <property type="protein sequence ID" value="EFJ05619.1"/>
    <property type="molecule type" value="Genomic_DNA"/>
</dbReference>
<dbReference type="Proteomes" id="UP000001514">
    <property type="component" value="Unassembled WGS sequence"/>
</dbReference>
<reference evidence="2 3" key="1">
    <citation type="journal article" date="2011" name="Science">
        <title>The Selaginella genome identifies genetic changes associated with the evolution of vascular plants.</title>
        <authorList>
            <person name="Banks J.A."/>
            <person name="Nishiyama T."/>
            <person name="Hasebe M."/>
            <person name="Bowman J.L."/>
            <person name="Gribskov M."/>
            <person name="dePamphilis C."/>
            <person name="Albert V.A."/>
            <person name="Aono N."/>
            <person name="Aoyama T."/>
            <person name="Ambrose B.A."/>
            <person name="Ashton N.W."/>
            <person name="Axtell M.J."/>
            <person name="Barker E."/>
            <person name="Barker M.S."/>
            <person name="Bennetzen J.L."/>
            <person name="Bonawitz N.D."/>
            <person name="Chapple C."/>
            <person name="Cheng C."/>
            <person name="Correa L.G."/>
            <person name="Dacre M."/>
            <person name="DeBarry J."/>
            <person name="Dreyer I."/>
            <person name="Elias M."/>
            <person name="Engstrom E.M."/>
            <person name="Estelle M."/>
            <person name="Feng L."/>
            <person name="Finet C."/>
            <person name="Floyd S.K."/>
            <person name="Frommer W.B."/>
            <person name="Fujita T."/>
            <person name="Gramzow L."/>
            <person name="Gutensohn M."/>
            <person name="Harholt J."/>
            <person name="Hattori M."/>
            <person name="Heyl A."/>
            <person name="Hirai T."/>
            <person name="Hiwatashi Y."/>
            <person name="Ishikawa M."/>
            <person name="Iwata M."/>
            <person name="Karol K.G."/>
            <person name="Koehler B."/>
            <person name="Kolukisaoglu U."/>
            <person name="Kubo M."/>
            <person name="Kurata T."/>
            <person name="Lalonde S."/>
            <person name="Li K."/>
            <person name="Li Y."/>
            <person name="Litt A."/>
            <person name="Lyons E."/>
            <person name="Manning G."/>
            <person name="Maruyama T."/>
            <person name="Michael T.P."/>
            <person name="Mikami K."/>
            <person name="Miyazaki S."/>
            <person name="Morinaga S."/>
            <person name="Murata T."/>
            <person name="Mueller-Roeber B."/>
            <person name="Nelson D.R."/>
            <person name="Obara M."/>
            <person name="Oguri Y."/>
            <person name="Olmstead R.G."/>
            <person name="Onodera N."/>
            <person name="Petersen B.L."/>
            <person name="Pils B."/>
            <person name="Prigge M."/>
            <person name="Rensing S.A."/>
            <person name="Riano-Pachon D.M."/>
            <person name="Roberts A.W."/>
            <person name="Sato Y."/>
            <person name="Scheller H.V."/>
            <person name="Schulz B."/>
            <person name="Schulz C."/>
            <person name="Shakirov E.V."/>
            <person name="Shibagaki N."/>
            <person name="Shinohara N."/>
            <person name="Shippen D.E."/>
            <person name="Soerensen I."/>
            <person name="Sotooka R."/>
            <person name="Sugimoto N."/>
            <person name="Sugita M."/>
            <person name="Sumikawa N."/>
            <person name="Tanurdzic M."/>
            <person name="Theissen G."/>
            <person name="Ulvskov P."/>
            <person name="Wakazuki S."/>
            <person name="Weng J.K."/>
            <person name="Willats W.W."/>
            <person name="Wipf D."/>
            <person name="Wolf P.G."/>
            <person name="Yang L."/>
            <person name="Zimmer A.D."/>
            <person name="Zhu Q."/>
            <person name="Mitros T."/>
            <person name="Hellsten U."/>
            <person name="Loque D."/>
            <person name="Otillar R."/>
            <person name="Salamov A."/>
            <person name="Schmutz J."/>
            <person name="Shapiro H."/>
            <person name="Lindquist E."/>
            <person name="Lucas S."/>
            <person name="Rokhsar D."/>
            <person name="Grigoriev I.V."/>
        </authorList>
    </citation>
    <scope>NUCLEOTIDE SEQUENCE [LARGE SCALE GENOMIC DNA]</scope>
</reference>
<dbReference type="PANTHER" id="PTHR33099:SF14">
    <property type="entry name" value="PROLYL 4-HYDROXYLASE ALPHA SUBUNIT FE(2+) 2OG DIOXYGENASE DOMAIN-CONTAINING PROTEIN"/>
    <property type="match status" value="1"/>
</dbReference>
<keyword evidence="3" id="KW-1185">Reference proteome</keyword>
<accession>D8TCJ5</accession>
<name>D8TCJ5_SELML</name>
<evidence type="ECO:0000313" key="2">
    <source>
        <dbReference type="EMBL" id="EFJ05619.1"/>
    </source>
</evidence>
<dbReference type="Gramene" id="EFJ05619">
    <property type="protein sequence ID" value="EFJ05619"/>
    <property type="gene ID" value="SELMODRAFT_431413"/>
</dbReference>
<dbReference type="AlphaFoldDB" id="D8TCJ5"/>
<dbReference type="HOGENOM" id="CLU_685869_0_0_1"/>
<sequence>MSEDVGAIPVEIKKLCKTPFIAGAVALDKTIRISYKVNRDCFVFEHPSKLKNNISDLHQACSTKKDYSLERPKIMASLGLSGILDEVKTFMGPDQFEHELVRLSVFTNKHESPVWRNKGEHCATLLVLLPGFRGGDLVVKSNDGLELFHEWHNNDLNWVAIRRGYEYQLEKVSKGTCVMLTYHIFAARAPKTMKVVSPVLPEFLAKLHTRVERKEVFGFPCENLYHKALLETCSAECLAKMLRGQDAVLYSAAKAAKLMVEVVKIWESSGDDEGQKDIYIDRAFKGFEVSGYRYNRKDDIHRVEDMINAGKCPREVERDDNIVWEPGKHQWLTGAVHPYDDEDEKGGAVTGITSVHCAAAILVTVFGATVTRTKTKTKRTRQADQESESIEKKAKSEESSKE</sequence>
<organism evidence="3">
    <name type="scientific">Selaginella moellendorffii</name>
    <name type="common">Spikemoss</name>
    <dbReference type="NCBI Taxonomy" id="88036"/>
    <lineage>
        <taxon>Eukaryota</taxon>
        <taxon>Viridiplantae</taxon>
        <taxon>Streptophyta</taxon>
        <taxon>Embryophyta</taxon>
        <taxon>Tracheophyta</taxon>
        <taxon>Lycopodiopsida</taxon>
        <taxon>Selaginellales</taxon>
        <taxon>Selaginellaceae</taxon>
        <taxon>Selaginella</taxon>
    </lineage>
</organism>